<evidence type="ECO:0000259" key="3">
    <source>
        <dbReference type="Pfam" id="PF19289"/>
    </source>
</evidence>
<dbReference type="SUPFAM" id="SSF111283">
    <property type="entry name" value="Putative modulator of DNA gyrase, PmbA/TldD"/>
    <property type="match status" value="1"/>
</dbReference>
<proteinExistence type="inferred from homology"/>
<protein>
    <submittedName>
        <fullName evidence="4">Peptidase U62</fullName>
    </submittedName>
</protein>
<evidence type="ECO:0000313" key="4">
    <source>
        <dbReference type="EMBL" id="RAL20996.1"/>
    </source>
</evidence>
<dbReference type="PANTHER" id="PTHR30624:SF0">
    <property type="entry name" value="METALLOPROTEASE SLR0863"/>
    <property type="match status" value="1"/>
</dbReference>
<accession>A0A328C5A6</accession>
<name>A0A328C5A6_9DELT</name>
<reference evidence="4 5" key="1">
    <citation type="submission" date="2018-05" db="EMBL/GenBank/DDBJ databases">
        <title>Lujinxingia marina gen. nov. sp. nov., a new facultative anaerobic member of the class Deltaproteobacteria, and proposal of Lujinxingaceae fam. nov.</title>
        <authorList>
            <person name="Li C.-M."/>
        </authorList>
    </citation>
    <scope>NUCLEOTIDE SEQUENCE [LARGE SCALE GENOMIC DNA]</scope>
    <source>
        <strain evidence="4 5">B210</strain>
    </source>
</reference>
<dbReference type="Pfam" id="PF19289">
    <property type="entry name" value="PmbA_TldD_3rd"/>
    <property type="match status" value="1"/>
</dbReference>
<dbReference type="OrthoDB" id="9788526at2"/>
<feature type="region of interest" description="Disordered" evidence="2">
    <location>
        <begin position="546"/>
        <end position="566"/>
    </location>
</feature>
<keyword evidence="5" id="KW-1185">Reference proteome</keyword>
<evidence type="ECO:0000313" key="5">
    <source>
        <dbReference type="Proteomes" id="UP000249169"/>
    </source>
</evidence>
<comment type="caution">
    <text evidence="4">The sequence shown here is derived from an EMBL/GenBank/DDBJ whole genome shotgun (WGS) entry which is preliminary data.</text>
</comment>
<dbReference type="PANTHER" id="PTHR30624">
    <property type="entry name" value="UNCHARACTERIZED PROTEIN TLDD AND PMBA"/>
    <property type="match status" value="1"/>
</dbReference>
<dbReference type="EMBL" id="QHKO01000007">
    <property type="protein sequence ID" value="RAL20996.1"/>
    <property type="molecule type" value="Genomic_DNA"/>
</dbReference>
<sequence>MMVALVGCAATPTSAEPAPATPDGSEREEVVGTLKAELTRSMERLRLPDYEGPYFLSYQLKDDESVTVAGKFGALTADARSRQRYAYVESRVGSYEFDNFANVDAESYRLANFRAERVVPLDDDQALRGALWLLTDETYKKSLSDYLTKRGGAVYEAEEAVEVPSFSREEPTSYRGPDLPLQADPATWRAQVRRITAGMREHTFLLDATMEVSGQRVVRYLVNSEGSEVVDEFRIYTIQAQAYTRADDGMLLENSRLFYARDIDQLPSWEHVEGAIGEMIAELRALRDAEVIDPYTGPAILGPEATGVLFHEAVGHRLEGERQRDEQEGRTFHGRVDQAVLPGFLSVYDDPNLDAYAGVQLNGHYLYDDEGVRAQRAQLIEEGVLRGFLMSRTPIEGVAHSNGHGRAQGVNVPRARMANLVVVASEAAQVSESELREMLLAEVRRQGKPYGLLIKDITGGSTNTLGYGYQAFKGVPRMIYRVDAETGEQQLVRGVELVGTPLSSINKIVAASSETGIFNGYCGAESGYVPVSTVAPSILTTEIELQRTQQSRERAPILGPPWQESP</sequence>
<dbReference type="GO" id="GO:0006508">
    <property type="term" value="P:proteolysis"/>
    <property type="evidence" value="ECO:0007669"/>
    <property type="project" value="InterPro"/>
</dbReference>
<dbReference type="InterPro" id="IPR045569">
    <property type="entry name" value="Metalloprtase-TldD/E_C"/>
</dbReference>
<evidence type="ECO:0000256" key="2">
    <source>
        <dbReference type="SAM" id="MobiDB-lite"/>
    </source>
</evidence>
<organism evidence="4 5">
    <name type="scientific">Lujinxingia litoralis</name>
    <dbReference type="NCBI Taxonomy" id="2211119"/>
    <lineage>
        <taxon>Bacteria</taxon>
        <taxon>Deltaproteobacteria</taxon>
        <taxon>Bradymonadales</taxon>
        <taxon>Lujinxingiaceae</taxon>
        <taxon>Lujinxingia</taxon>
    </lineage>
</organism>
<dbReference type="InterPro" id="IPR036059">
    <property type="entry name" value="TldD/PmbA_sf"/>
</dbReference>
<evidence type="ECO:0000256" key="1">
    <source>
        <dbReference type="ARBA" id="ARBA00005836"/>
    </source>
</evidence>
<dbReference type="GO" id="GO:0008237">
    <property type="term" value="F:metallopeptidase activity"/>
    <property type="evidence" value="ECO:0007669"/>
    <property type="project" value="InterPro"/>
</dbReference>
<dbReference type="GO" id="GO:0005829">
    <property type="term" value="C:cytosol"/>
    <property type="evidence" value="ECO:0007669"/>
    <property type="project" value="TreeGrafter"/>
</dbReference>
<dbReference type="AlphaFoldDB" id="A0A328C5A6"/>
<dbReference type="InterPro" id="IPR051463">
    <property type="entry name" value="Peptidase_U62_metallo"/>
</dbReference>
<gene>
    <name evidence="4" type="ORF">DL240_15105</name>
</gene>
<feature type="domain" description="Metalloprotease TldD/E C-terminal" evidence="3">
    <location>
        <begin position="298"/>
        <end position="545"/>
    </location>
</feature>
<dbReference type="Proteomes" id="UP000249169">
    <property type="component" value="Unassembled WGS sequence"/>
</dbReference>
<comment type="similarity">
    <text evidence="1">Belongs to the peptidase U62 family.</text>
</comment>